<dbReference type="GO" id="GO:0015833">
    <property type="term" value="P:peptide transport"/>
    <property type="evidence" value="ECO:0007669"/>
    <property type="project" value="TreeGrafter"/>
</dbReference>
<evidence type="ECO:0000313" key="7">
    <source>
        <dbReference type="Proteomes" id="UP000562984"/>
    </source>
</evidence>
<name>A0A849A8C7_9ACTN</name>
<gene>
    <name evidence="6" type="ORF">HKD39_08570</name>
</gene>
<dbReference type="CDD" id="cd00995">
    <property type="entry name" value="PBP2_NikA_DppA_OppA_like"/>
    <property type="match status" value="1"/>
</dbReference>
<evidence type="ECO:0000256" key="2">
    <source>
        <dbReference type="ARBA" id="ARBA00022448"/>
    </source>
</evidence>
<feature type="compositionally biased region" description="Low complexity" evidence="4">
    <location>
        <begin position="13"/>
        <end position="55"/>
    </location>
</feature>
<dbReference type="InterPro" id="IPR039424">
    <property type="entry name" value="SBP_5"/>
</dbReference>
<evidence type="ECO:0000256" key="4">
    <source>
        <dbReference type="SAM" id="MobiDB-lite"/>
    </source>
</evidence>
<feature type="domain" description="Solute-binding protein family 5" evidence="5">
    <location>
        <begin position="153"/>
        <end position="514"/>
    </location>
</feature>
<dbReference type="GO" id="GO:1904680">
    <property type="term" value="F:peptide transmembrane transporter activity"/>
    <property type="evidence" value="ECO:0007669"/>
    <property type="project" value="TreeGrafter"/>
</dbReference>
<comment type="caution">
    <text evidence="6">The sequence shown here is derived from an EMBL/GenBank/DDBJ whole genome shotgun (WGS) entry which is preliminary data.</text>
</comment>
<dbReference type="Gene3D" id="3.10.105.10">
    <property type="entry name" value="Dipeptide-binding Protein, Domain 3"/>
    <property type="match status" value="1"/>
</dbReference>
<accession>A0A849A8C7</accession>
<keyword evidence="2" id="KW-0813">Transport</keyword>
<feature type="compositionally biased region" description="Gly residues" evidence="4">
    <location>
        <begin position="56"/>
        <end position="92"/>
    </location>
</feature>
<dbReference type="EMBL" id="JABEND010000003">
    <property type="protein sequence ID" value="NNG35763.1"/>
    <property type="molecule type" value="Genomic_DNA"/>
</dbReference>
<evidence type="ECO:0000313" key="6">
    <source>
        <dbReference type="EMBL" id="NNG35763.1"/>
    </source>
</evidence>
<dbReference type="AlphaFoldDB" id="A0A849A8C7"/>
<reference evidence="6 7" key="1">
    <citation type="submission" date="2020-05" db="EMBL/GenBank/DDBJ databases">
        <title>Nakamurella sp. DB0629 isolated from air conditioner.</title>
        <authorList>
            <person name="Kim D.H."/>
            <person name="Kim D.-U."/>
        </authorList>
    </citation>
    <scope>NUCLEOTIDE SEQUENCE [LARGE SCALE GENOMIC DNA]</scope>
    <source>
        <strain evidence="6 7">DB0629</strain>
    </source>
</reference>
<dbReference type="Gene3D" id="3.40.190.10">
    <property type="entry name" value="Periplasmic binding protein-like II"/>
    <property type="match status" value="1"/>
</dbReference>
<keyword evidence="7" id="KW-1185">Reference proteome</keyword>
<organism evidence="6 7">
    <name type="scientific">Nakamurella aerolata</name>
    <dbReference type="NCBI Taxonomy" id="1656892"/>
    <lineage>
        <taxon>Bacteria</taxon>
        <taxon>Bacillati</taxon>
        <taxon>Actinomycetota</taxon>
        <taxon>Actinomycetes</taxon>
        <taxon>Nakamurellales</taxon>
        <taxon>Nakamurellaceae</taxon>
        <taxon>Nakamurella</taxon>
    </lineage>
</organism>
<dbReference type="PANTHER" id="PTHR30290">
    <property type="entry name" value="PERIPLASMIC BINDING COMPONENT OF ABC TRANSPORTER"/>
    <property type="match status" value="1"/>
</dbReference>
<feature type="compositionally biased region" description="Low complexity" evidence="4">
    <location>
        <begin position="93"/>
        <end position="103"/>
    </location>
</feature>
<dbReference type="Pfam" id="PF00496">
    <property type="entry name" value="SBP_bac_5"/>
    <property type="match status" value="1"/>
</dbReference>
<evidence type="ECO:0000259" key="5">
    <source>
        <dbReference type="Pfam" id="PF00496"/>
    </source>
</evidence>
<sequence length="607" mass="64016">MAAGVALALTTTACSSDPTNPNTGGNNAGAGTTTAPAGSGADGGQTAASGADSGSGAAGSGAPGSGASGSGAGASGAPSSGGAGAGAGGAGPTGEPAQPGQAAADAKGTLNLFMYQKPNGLFNPLAGASGPDNEVISLMYQPLLGTDAKTGQLVPELAESMPEVSDDAKTFTFKLKKGLTWSDGKPFTSKDVLTTYQFAANPTMENGPFVNFTQVDGYKDLESGKSKTISGITAPDDSTIVIKLSEPSNGLVNIIASIRILPDHVISKLPIKTFTQDPYFRAPKVGIGPFIVDKYDTDQQVHLTANPNFRYKIGVKDVFLKILTSDVATQQLQTGEIDVSNIAPVDMETVKGFNDVSVTAKEAPGFVRAVWNQSQDRFKDPRVKQAFFYGVDRKAIVEGALQNQGVVRNSVYGAPWQAPDLDQYPYDPEKAKQLLADAKFDTSKPIKLSWIAGGNPDRDAAAQIIQNQLKQVGLNIQLDQVQGSWFSENVPKAKFDMVIYGGGDYTSNPYNAIPITSCQKPGGGPNNGLYCNQKYQDTAIKADRATTPEEAKSLYQQASKMENEDPSQMWLYSPKIVWATSGKVQNFVPPLDLGANWWEPWKWTKTG</sequence>
<dbReference type="PANTHER" id="PTHR30290:SF9">
    <property type="entry name" value="OLIGOPEPTIDE-BINDING PROTEIN APPA"/>
    <property type="match status" value="1"/>
</dbReference>
<dbReference type="SUPFAM" id="SSF53850">
    <property type="entry name" value="Periplasmic binding protein-like II"/>
    <property type="match status" value="1"/>
</dbReference>
<dbReference type="GO" id="GO:0042597">
    <property type="term" value="C:periplasmic space"/>
    <property type="evidence" value="ECO:0007669"/>
    <property type="project" value="UniProtKB-ARBA"/>
</dbReference>
<comment type="similarity">
    <text evidence="1">Belongs to the bacterial solute-binding protein 5 family.</text>
</comment>
<protein>
    <submittedName>
        <fullName evidence="6">ABC transporter substrate-binding protein</fullName>
    </submittedName>
</protein>
<dbReference type="PIRSF" id="PIRSF002741">
    <property type="entry name" value="MppA"/>
    <property type="match status" value="1"/>
</dbReference>
<keyword evidence="3" id="KW-0732">Signal</keyword>
<dbReference type="GO" id="GO:0043190">
    <property type="term" value="C:ATP-binding cassette (ABC) transporter complex"/>
    <property type="evidence" value="ECO:0007669"/>
    <property type="project" value="InterPro"/>
</dbReference>
<feature type="region of interest" description="Disordered" evidence="4">
    <location>
        <begin position="13"/>
        <end position="103"/>
    </location>
</feature>
<proteinExistence type="inferred from homology"/>
<dbReference type="InterPro" id="IPR030678">
    <property type="entry name" value="Peptide/Ni-bd"/>
</dbReference>
<evidence type="ECO:0000256" key="3">
    <source>
        <dbReference type="ARBA" id="ARBA00022729"/>
    </source>
</evidence>
<dbReference type="InterPro" id="IPR000914">
    <property type="entry name" value="SBP_5_dom"/>
</dbReference>
<dbReference type="RefSeq" id="WP_171199401.1">
    <property type="nucleotide sequence ID" value="NZ_JABEND010000003.1"/>
</dbReference>
<dbReference type="Gene3D" id="3.90.76.10">
    <property type="entry name" value="Dipeptide-binding Protein, Domain 1"/>
    <property type="match status" value="1"/>
</dbReference>
<dbReference type="Proteomes" id="UP000562984">
    <property type="component" value="Unassembled WGS sequence"/>
</dbReference>
<evidence type="ECO:0000256" key="1">
    <source>
        <dbReference type="ARBA" id="ARBA00005695"/>
    </source>
</evidence>